<sequence>NLGLGLYIQGDRAFVYDPIFLEDTTTPATYLFDWGKAEDNQNITQYIQEKCEHKDSVFHTFVYILKPKRWFYVGAQRWSQTNLDWDIWETFGEQASYRNSQ</sequence>
<comment type="caution">
    <text evidence="1">The sequence shown here is derived from an EMBL/GenBank/DDBJ whole genome shotgun (WGS) entry which is preliminary data.</text>
</comment>
<dbReference type="Proteomes" id="UP001150266">
    <property type="component" value="Unassembled WGS sequence"/>
</dbReference>
<keyword evidence="2" id="KW-1185">Reference proteome</keyword>
<organism evidence="1 2">
    <name type="scientific">Lentinula aciculospora</name>
    <dbReference type="NCBI Taxonomy" id="153920"/>
    <lineage>
        <taxon>Eukaryota</taxon>
        <taxon>Fungi</taxon>
        <taxon>Dikarya</taxon>
        <taxon>Basidiomycota</taxon>
        <taxon>Agaricomycotina</taxon>
        <taxon>Agaricomycetes</taxon>
        <taxon>Agaricomycetidae</taxon>
        <taxon>Agaricales</taxon>
        <taxon>Marasmiineae</taxon>
        <taxon>Omphalotaceae</taxon>
        <taxon>Lentinula</taxon>
    </lineage>
</organism>
<dbReference type="EMBL" id="JAOTPV010000009">
    <property type="protein sequence ID" value="KAJ4478335.1"/>
    <property type="molecule type" value="Genomic_DNA"/>
</dbReference>
<evidence type="ECO:0000313" key="1">
    <source>
        <dbReference type="EMBL" id="KAJ4478335.1"/>
    </source>
</evidence>
<dbReference type="AlphaFoldDB" id="A0A9W9AAK8"/>
<reference evidence="1" key="1">
    <citation type="submission" date="2022-08" db="EMBL/GenBank/DDBJ databases">
        <title>A Global Phylogenomic Analysis of the Shiitake Genus Lentinula.</title>
        <authorList>
            <consortium name="DOE Joint Genome Institute"/>
            <person name="Sierra-Patev S."/>
            <person name="Min B."/>
            <person name="Naranjo-Ortiz M."/>
            <person name="Looney B."/>
            <person name="Konkel Z."/>
            <person name="Slot J.C."/>
            <person name="Sakamoto Y."/>
            <person name="Steenwyk J.L."/>
            <person name="Rokas A."/>
            <person name="Carro J."/>
            <person name="Camarero S."/>
            <person name="Ferreira P."/>
            <person name="Molpeceres G."/>
            <person name="Ruiz-Duenas F.J."/>
            <person name="Serrano A."/>
            <person name="Henrissat B."/>
            <person name="Drula E."/>
            <person name="Hughes K.W."/>
            <person name="Mata J.L."/>
            <person name="Ishikawa N.K."/>
            <person name="Vargas-Isla R."/>
            <person name="Ushijima S."/>
            <person name="Smith C.A."/>
            <person name="Ahrendt S."/>
            <person name="Andreopoulos W."/>
            <person name="He G."/>
            <person name="Labutti K."/>
            <person name="Lipzen A."/>
            <person name="Ng V."/>
            <person name="Riley R."/>
            <person name="Sandor L."/>
            <person name="Barry K."/>
            <person name="Martinez A.T."/>
            <person name="Xiao Y."/>
            <person name="Gibbons J.G."/>
            <person name="Terashima K."/>
            <person name="Grigoriev I.V."/>
            <person name="Hibbett D.S."/>
        </authorList>
    </citation>
    <scope>NUCLEOTIDE SEQUENCE</scope>
    <source>
        <strain evidence="1">JLM2183</strain>
    </source>
</reference>
<protein>
    <submittedName>
        <fullName evidence="1">Uncharacterized protein</fullName>
    </submittedName>
</protein>
<feature type="non-terminal residue" evidence="1">
    <location>
        <position position="1"/>
    </location>
</feature>
<dbReference type="OrthoDB" id="2985494at2759"/>
<proteinExistence type="predicted"/>
<evidence type="ECO:0000313" key="2">
    <source>
        <dbReference type="Proteomes" id="UP001150266"/>
    </source>
</evidence>
<gene>
    <name evidence="1" type="ORF">J3R30DRAFT_3290591</name>
</gene>
<name>A0A9W9AAK8_9AGAR</name>
<accession>A0A9W9AAK8</accession>